<organism evidence="1 2">
    <name type="scientific">Treponema denticola</name>
    <dbReference type="NCBI Taxonomy" id="158"/>
    <lineage>
        <taxon>Bacteria</taxon>
        <taxon>Pseudomonadati</taxon>
        <taxon>Spirochaetota</taxon>
        <taxon>Spirochaetia</taxon>
        <taxon>Spirochaetales</taxon>
        <taxon>Treponemataceae</taxon>
        <taxon>Treponema</taxon>
    </lineage>
</organism>
<accession>A0A9Q9BEU1</accession>
<dbReference type="RefSeq" id="WP_367618090.1">
    <property type="nucleotide sequence ID" value="NZ_CP051522.1"/>
</dbReference>
<gene>
    <name evidence="1" type="ORF">E4N86_10150</name>
</gene>
<proteinExistence type="predicted"/>
<dbReference type="AlphaFoldDB" id="A0A9Q9BEU1"/>
<dbReference type="EMBL" id="CP051635">
    <property type="protein sequence ID" value="UTD01524.1"/>
    <property type="molecule type" value="Genomic_DNA"/>
</dbReference>
<dbReference type="Proteomes" id="UP001056981">
    <property type="component" value="Chromosome"/>
</dbReference>
<evidence type="ECO:0000313" key="2">
    <source>
        <dbReference type="Proteomes" id="UP001056981"/>
    </source>
</evidence>
<dbReference type="Gene3D" id="2.180.10.10">
    <property type="entry name" value="RHS repeat-associated core"/>
    <property type="match status" value="1"/>
</dbReference>
<evidence type="ECO:0000313" key="1">
    <source>
        <dbReference type="EMBL" id="UTD01524.1"/>
    </source>
</evidence>
<evidence type="ECO:0008006" key="3">
    <source>
        <dbReference type="Google" id="ProtNLM"/>
    </source>
</evidence>
<dbReference type="NCBIfam" id="TIGR03696">
    <property type="entry name" value="Rhs_assc_core"/>
    <property type="match status" value="1"/>
</dbReference>
<dbReference type="PRINTS" id="PR00394">
    <property type="entry name" value="RHSPROTEIN"/>
</dbReference>
<name>A0A9Q9BEU1_TREDN</name>
<reference evidence="1" key="1">
    <citation type="submission" date="2020-04" db="EMBL/GenBank/DDBJ databases">
        <title>Comparative genomics of oral phylogroup-2 Treponema strains.</title>
        <authorList>
            <person name="Zeng H."/>
            <person name="Chan Y.K."/>
            <person name="Watt R.M."/>
        </authorList>
    </citation>
    <scope>NUCLEOTIDE SEQUENCE</scope>
    <source>
        <strain evidence="1">OMZ 905</strain>
    </source>
</reference>
<protein>
    <recommendedName>
        <fullName evidence="3">RHS repeat-associated core domain-containing protein</fullName>
    </recommendedName>
</protein>
<sequence>MKIISGRLYQRQYFDNETDLVYNRFRYYDLSTGSYISQDPIGLTGGNPTLYGMYLIVMINQKR</sequence>
<dbReference type="InterPro" id="IPR022385">
    <property type="entry name" value="Rhs_assc_core"/>
</dbReference>